<comment type="caution">
    <text evidence="10">The sequence shown here is derived from an EMBL/GenBank/DDBJ whole genome shotgun (WGS) entry which is preliminary data.</text>
</comment>
<dbReference type="SUPFAM" id="SSF55653">
    <property type="entry name" value="Ribosomal protein L9 C-domain"/>
    <property type="match status" value="1"/>
</dbReference>
<dbReference type="HAMAP" id="MF_00503">
    <property type="entry name" value="Ribosomal_bL9"/>
    <property type="match status" value="1"/>
</dbReference>
<dbReference type="Gene3D" id="3.10.430.100">
    <property type="entry name" value="Ribosomal protein L9, C-terminal domain"/>
    <property type="match status" value="1"/>
</dbReference>
<evidence type="ECO:0000256" key="1">
    <source>
        <dbReference type="ARBA" id="ARBA00010605"/>
    </source>
</evidence>
<dbReference type="GO" id="GO:0003735">
    <property type="term" value="F:structural constituent of ribosome"/>
    <property type="evidence" value="ECO:0007669"/>
    <property type="project" value="InterPro"/>
</dbReference>
<dbReference type="Proteomes" id="UP000179153">
    <property type="component" value="Unassembled WGS sequence"/>
</dbReference>
<proteinExistence type="inferred from homology"/>
<dbReference type="InterPro" id="IPR000244">
    <property type="entry name" value="Ribosomal_bL9"/>
</dbReference>
<dbReference type="InterPro" id="IPR020070">
    <property type="entry name" value="Ribosomal_bL9_N"/>
</dbReference>
<name>A0A1G2HH87_9BACT</name>
<dbReference type="GO" id="GO:0005840">
    <property type="term" value="C:ribosome"/>
    <property type="evidence" value="ECO:0007669"/>
    <property type="project" value="UniProtKB-KW"/>
</dbReference>
<reference evidence="10 11" key="1">
    <citation type="journal article" date="2016" name="Nat. Commun.">
        <title>Thousands of microbial genomes shed light on interconnected biogeochemical processes in an aquifer system.</title>
        <authorList>
            <person name="Anantharaman K."/>
            <person name="Brown C.T."/>
            <person name="Hug L.A."/>
            <person name="Sharon I."/>
            <person name="Castelle C.J."/>
            <person name="Probst A.J."/>
            <person name="Thomas B.C."/>
            <person name="Singh A."/>
            <person name="Wilkins M.J."/>
            <person name="Karaoz U."/>
            <person name="Brodie E.L."/>
            <person name="Williams K.H."/>
            <person name="Hubbard S.S."/>
            <person name="Banfield J.F."/>
        </authorList>
    </citation>
    <scope>NUCLEOTIDE SEQUENCE [LARGE SCALE GENOMIC DNA]</scope>
</reference>
<dbReference type="Pfam" id="PF03948">
    <property type="entry name" value="Ribosomal_L9_C"/>
    <property type="match status" value="1"/>
</dbReference>
<evidence type="ECO:0000313" key="10">
    <source>
        <dbReference type="EMBL" id="OGZ61862.1"/>
    </source>
</evidence>
<dbReference type="NCBIfam" id="TIGR00158">
    <property type="entry name" value="L9"/>
    <property type="match status" value="1"/>
</dbReference>
<evidence type="ECO:0000256" key="2">
    <source>
        <dbReference type="ARBA" id="ARBA00022730"/>
    </source>
</evidence>
<dbReference type="GO" id="GO:1990904">
    <property type="term" value="C:ribonucleoprotein complex"/>
    <property type="evidence" value="ECO:0007669"/>
    <property type="project" value="UniProtKB-KW"/>
</dbReference>
<dbReference type="InterPro" id="IPR009027">
    <property type="entry name" value="Ribosomal_bL9/RNase_H1_N"/>
</dbReference>
<evidence type="ECO:0000256" key="3">
    <source>
        <dbReference type="ARBA" id="ARBA00022884"/>
    </source>
</evidence>
<evidence type="ECO:0000256" key="7">
    <source>
        <dbReference type="HAMAP-Rule" id="MF_00503"/>
    </source>
</evidence>
<keyword evidence="2 7" id="KW-0699">rRNA-binding</keyword>
<dbReference type="Gene3D" id="3.40.5.10">
    <property type="entry name" value="Ribosomal protein L9, N-terminal domain"/>
    <property type="match status" value="1"/>
</dbReference>
<dbReference type="EMBL" id="MHOI01000008">
    <property type="protein sequence ID" value="OGZ61862.1"/>
    <property type="molecule type" value="Genomic_DNA"/>
</dbReference>
<comment type="function">
    <text evidence="7">Binds to the 23S rRNA.</text>
</comment>
<feature type="domain" description="Ribosomal protein L9" evidence="8">
    <location>
        <begin position="1"/>
        <end position="47"/>
    </location>
</feature>
<dbReference type="SUPFAM" id="SSF55658">
    <property type="entry name" value="L9 N-domain-like"/>
    <property type="match status" value="1"/>
</dbReference>
<feature type="domain" description="Large ribosomal subunit protein bL9 C-terminal" evidence="9">
    <location>
        <begin position="65"/>
        <end position="146"/>
    </location>
</feature>
<sequence length="152" mass="17369">MKVILLKSVKNLGRQWEVRRVSDGYARNFLLPRGLVKLATQNALKELDELQRRQEKDAVHELQSMEELVAILDGFEFIMRANADDNGNLYAQIGAKDIVSRFQELEFKVPANAVKLKKPIKTVGEHKITLEFDHGLEAEVKVEVEADNQNKK</sequence>
<evidence type="ECO:0000256" key="4">
    <source>
        <dbReference type="ARBA" id="ARBA00022980"/>
    </source>
</evidence>
<dbReference type="STRING" id="1802163.A2932_01505"/>
<dbReference type="InterPro" id="IPR036791">
    <property type="entry name" value="Ribosomal_bL9_C_sf"/>
</dbReference>
<gene>
    <name evidence="7" type="primary">rplI</name>
    <name evidence="10" type="ORF">A2932_01505</name>
</gene>
<keyword evidence="3 7" id="KW-0694">RNA-binding</keyword>
<dbReference type="PANTHER" id="PTHR21368">
    <property type="entry name" value="50S RIBOSOMAL PROTEIN L9"/>
    <property type="match status" value="1"/>
</dbReference>
<dbReference type="AlphaFoldDB" id="A0A1G2HH87"/>
<evidence type="ECO:0000256" key="5">
    <source>
        <dbReference type="ARBA" id="ARBA00023274"/>
    </source>
</evidence>
<dbReference type="GO" id="GO:0019843">
    <property type="term" value="F:rRNA binding"/>
    <property type="evidence" value="ECO:0007669"/>
    <property type="project" value="UniProtKB-UniRule"/>
</dbReference>
<evidence type="ECO:0000313" key="11">
    <source>
        <dbReference type="Proteomes" id="UP000179153"/>
    </source>
</evidence>
<dbReference type="InterPro" id="IPR036935">
    <property type="entry name" value="Ribosomal_bL9_N_sf"/>
</dbReference>
<dbReference type="Pfam" id="PF01281">
    <property type="entry name" value="Ribosomal_L9_N"/>
    <property type="match status" value="1"/>
</dbReference>
<evidence type="ECO:0000259" key="9">
    <source>
        <dbReference type="Pfam" id="PF03948"/>
    </source>
</evidence>
<dbReference type="InterPro" id="IPR020594">
    <property type="entry name" value="Ribosomal_bL9_bac/chp"/>
</dbReference>
<evidence type="ECO:0000259" key="8">
    <source>
        <dbReference type="Pfam" id="PF01281"/>
    </source>
</evidence>
<dbReference type="GO" id="GO:0006412">
    <property type="term" value="P:translation"/>
    <property type="evidence" value="ECO:0007669"/>
    <property type="project" value="UniProtKB-UniRule"/>
</dbReference>
<evidence type="ECO:0000256" key="6">
    <source>
        <dbReference type="ARBA" id="ARBA00035292"/>
    </source>
</evidence>
<keyword evidence="5 7" id="KW-0687">Ribonucleoprotein</keyword>
<dbReference type="InterPro" id="IPR020069">
    <property type="entry name" value="Ribosomal_bL9_C"/>
</dbReference>
<keyword evidence="4 7" id="KW-0689">Ribosomal protein</keyword>
<protein>
    <recommendedName>
        <fullName evidence="6 7">Large ribosomal subunit protein bL9</fullName>
    </recommendedName>
</protein>
<accession>A0A1G2HH87</accession>
<comment type="similarity">
    <text evidence="1 7">Belongs to the bacterial ribosomal protein bL9 family.</text>
</comment>
<organism evidence="10 11">
    <name type="scientific">Candidatus Spechtbacteria bacterium RIFCSPLOWO2_01_FULL_46_10</name>
    <dbReference type="NCBI Taxonomy" id="1802163"/>
    <lineage>
        <taxon>Bacteria</taxon>
        <taxon>Candidatus Spechtiibacteriota</taxon>
    </lineage>
</organism>